<reference evidence="2 3" key="1">
    <citation type="submission" date="2018-05" db="EMBL/GenBank/DDBJ databases">
        <title>Genomic Encyclopedia of Type Strains, Phase IV (KMG-IV): sequencing the most valuable type-strain genomes for metagenomic binning, comparative biology and taxonomic classification.</title>
        <authorList>
            <person name="Goeker M."/>
        </authorList>
    </citation>
    <scope>NUCLEOTIDE SEQUENCE [LARGE SCALE GENOMIC DNA]</scope>
    <source>
        <strain evidence="2 3">DSM 24906</strain>
    </source>
</reference>
<dbReference type="PANTHER" id="PTHR33303">
    <property type="entry name" value="CYTOPLASMIC PROTEIN-RELATED"/>
    <property type="match status" value="1"/>
</dbReference>
<dbReference type="InterPro" id="IPR003781">
    <property type="entry name" value="CoA-bd"/>
</dbReference>
<evidence type="ECO:0000313" key="3">
    <source>
        <dbReference type="Proteomes" id="UP000245921"/>
    </source>
</evidence>
<sequence length="127" mass="14803">MISLKDIKNIAIIGASNNSEKYGNKIVKNLKQKGFNIYPVNPNEEIIENIKNYKNIDELPEEVQLIVFVVPAKIGLDITKKAYENGFKKFWYQPGAESIELERYLETLNDIEYNFEYCIMVESKYLN</sequence>
<keyword evidence="3" id="KW-1185">Reference proteome</keyword>
<evidence type="ECO:0000259" key="1">
    <source>
        <dbReference type="SMART" id="SM00881"/>
    </source>
</evidence>
<dbReference type="Proteomes" id="UP000245921">
    <property type="component" value="Unassembled WGS sequence"/>
</dbReference>
<proteinExistence type="predicted"/>
<dbReference type="AlphaFoldDB" id="A0AA45C679"/>
<dbReference type="SUPFAM" id="SSF51735">
    <property type="entry name" value="NAD(P)-binding Rossmann-fold domains"/>
    <property type="match status" value="1"/>
</dbReference>
<gene>
    <name evidence="2" type="ORF">C7380_11142</name>
</gene>
<dbReference type="EMBL" id="QGGI01000011">
    <property type="protein sequence ID" value="PWJ91234.1"/>
    <property type="molecule type" value="Genomic_DNA"/>
</dbReference>
<accession>A0AA45C679</accession>
<evidence type="ECO:0000313" key="2">
    <source>
        <dbReference type="EMBL" id="PWJ91234.1"/>
    </source>
</evidence>
<feature type="domain" description="CoA-binding" evidence="1">
    <location>
        <begin position="4"/>
        <end position="96"/>
    </location>
</feature>
<dbReference type="PANTHER" id="PTHR33303:SF2">
    <property type="entry name" value="COA-BINDING DOMAIN-CONTAINING PROTEIN"/>
    <property type="match status" value="1"/>
</dbReference>
<dbReference type="InterPro" id="IPR036291">
    <property type="entry name" value="NAD(P)-bd_dom_sf"/>
</dbReference>
<comment type="caution">
    <text evidence="2">The sequence shown here is derived from an EMBL/GenBank/DDBJ whole genome shotgun (WGS) entry which is preliminary data.</text>
</comment>
<organism evidence="2 3">
    <name type="scientific">Oceanotoga teriensis</name>
    <dbReference type="NCBI Taxonomy" id="515440"/>
    <lineage>
        <taxon>Bacteria</taxon>
        <taxon>Thermotogati</taxon>
        <taxon>Thermotogota</taxon>
        <taxon>Thermotogae</taxon>
        <taxon>Petrotogales</taxon>
        <taxon>Petrotogaceae</taxon>
        <taxon>Oceanotoga</taxon>
    </lineage>
</organism>
<name>A0AA45C679_9BACT</name>
<dbReference type="Pfam" id="PF13380">
    <property type="entry name" value="CoA_binding_2"/>
    <property type="match status" value="1"/>
</dbReference>
<dbReference type="SMART" id="SM00881">
    <property type="entry name" value="CoA_binding"/>
    <property type="match status" value="1"/>
</dbReference>
<dbReference type="Gene3D" id="3.40.50.720">
    <property type="entry name" value="NAD(P)-binding Rossmann-like Domain"/>
    <property type="match status" value="1"/>
</dbReference>
<protein>
    <recommendedName>
        <fullName evidence="1">CoA-binding domain-containing protein</fullName>
    </recommendedName>
</protein>